<comment type="caution">
    <text evidence="3">The sequence shown here is derived from an EMBL/GenBank/DDBJ whole genome shotgun (WGS) entry which is preliminary data.</text>
</comment>
<dbReference type="AlphaFoldDB" id="A0AAW3JVD6"/>
<name>A0AAW3JVD6_9FIRM</name>
<accession>A0AAW3JVD6</accession>
<feature type="compositionally biased region" description="Polar residues" evidence="1">
    <location>
        <begin position="1"/>
        <end position="12"/>
    </location>
</feature>
<evidence type="ECO:0008006" key="5">
    <source>
        <dbReference type="Google" id="ProtNLM"/>
    </source>
</evidence>
<dbReference type="RefSeq" id="WP_055942126.1">
    <property type="nucleotide sequence ID" value="NZ_JAQDCV010000001.1"/>
</dbReference>
<feature type="transmembrane region" description="Helical" evidence="2">
    <location>
        <begin position="40"/>
        <end position="62"/>
    </location>
</feature>
<feature type="compositionally biased region" description="Basic and acidic residues" evidence="1">
    <location>
        <begin position="401"/>
        <end position="410"/>
    </location>
</feature>
<keyword evidence="4" id="KW-1185">Reference proteome</keyword>
<dbReference type="EMBL" id="LLKB01000001">
    <property type="protein sequence ID" value="KQC86518.1"/>
    <property type="molecule type" value="Genomic_DNA"/>
</dbReference>
<keyword evidence="2" id="KW-0472">Membrane</keyword>
<evidence type="ECO:0000313" key="4">
    <source>
        <dbReference type="Proteomes" id="UP000050833"/>
    </source>
</evidence>
<keyword evidence="2" id="KW-0812">Transmembrane</keyword>
<gene>
    <name evidence="3" type="ORF">APZ18_04885</name>
</gene>
<feature type="region of interest" description="Disordered" evidence="1">
    <location>
        <begin position="400"/>
        <end position="439"/>
    </location>
</feature>
<dbReference type="Proteomes" id="UP000050833">
    <property type="component" value="Unassembled WGS sequence"/>
</dbReference>
<evidence type="ECO:0000256" key="1">
    <source>
        <dbReference type="SAM" id="MobiDB-lite"/>
    </source>
</evidence>
<evidence type="ECO:0000313" key="3">
    <source>
        <dbReference type="EMBL" id="KQC86518.1"/>
    </source>
</evidence>
<feature type="region of interest" description="Disordered" evidence="1">
    <location>
        <begin position="1"/>
        <end position="22"/>
    </location>
</feature>
<organism evidence="3 4">
    <name type="scientific">Butyribacter intestini</name>
    <dbReference type="NCBI Taxonomy" id="1703332"/>
    <lineage>
        <taxon>Bacteria</taxon>
        <taxon>Bacillati</taxon>
        <taxon>Bacillota</taxon>
        <taxon>Clostridia</taxon>
        <taxon>Lachnospirales</taxon>
        <taxon>Lachnospiraceae</taxon>
        <taxon>Butyribacter</taxon>
    </lineage>
</organism>
<feature type="compositionally biased region" description="Low complexity" evidence="1">
    <location>
        <begin position="429"/>
        <end position="439"/>
    </location>
</feature>
<evidence type="ECO:0000256" key="2">
    <source>
        <dbReference type="SAM" id="Phobius"/>
    </source>
</evidence>
<protein>
    <recommendedName>
        <fullName evidence="5">Peptidylprolyl isomerase</fullName>
    </recommendedName>
</protein>
<proteinExistence type="predicted"/>
<reference evidence="3 4" key="1">
    <citation type="submission" date="2015-10" db="EMBL/GenBank/DDBJ databases">
        <title>Butyribacter intestini gen. nov., sp. nov., a butyric acid-producing bacterium of the family Lachnospiraceae isolated from the human faeces.</title>
        <authorList>
            <person name="Zou Y."/>
            <person name="Xue W."/>
            <person name="Luo G."/>
            <person name="Lv M."/>
        </authorList>
    </citation>
    <scope>NUCLEOTIDE SEQUENCE [LARGE SCALE GENOMIC DNA]</scope>
    <source>
        <strain evidence="3 4">TF01-11</strain>
    </source>
</reference>
<sequence length="439" mass="49310">MNSAKKVMNQQKDNSEKKENVTVKAATGKKKLGVSSGRNVKAIVLSAICIVLVLVLCIGVGIQQLGPEVAFTVNGTKVTMDDMMYPIYEKESYYLPYDEMYQAYMGTSVWESSYQGSDSNVPSSVSNKIGIKQEILDNEEEYVVLYKEAVKAGYKLTSAEEKKAESQAKKAMKGLSWIQKFRLSMSKKKLTKRFEKTILADRYKSDRQKELNKKVDETSVIKKISKKDYREYDIQYYAVALSKTDSSGNTKKVSAKKKQEYKTEINKYAKKAAKAKDFTKLIGSKDKTDVKYDKAEFTEKAGWSYLSTANLKKVKAMKNGTVSPVFYDEKAGYYVFVKMIDNNSTSSYQKACDDAVKSAQTEKYTEWLNKLKESYKIKVNASVWNNVEIGSMTTEIVTAEDLQKMKESSSKKSSSKKSSSKSSSKKSTSKSSGSSKSSK</sequence>
<keyword evidence="2" id="KW-1133">Transmembrane helix</keyword>
<feature type="compositionally biased region" description="Basic residues" evidence="1">
    <location>
        <begin position="413"/>
        <end position="428"/>
    </location>
</feature>